<feature type="compositionally biased region" description="Basic residues" evidence="1">
    <location>
        <begin position="152"/>
        <end position="162"/>
    </location>
</feature>
<gene>
    <name evidence="2" type="ORF">QYE76_033891</name>
</gene>
<evidence type="ECO:0000256" key="1">
    <source>
        <dbReference type="SAM" id="MobiDB-lite"/>
    </source>
</evidence>
<proteinExistence type="predicted"/>
<feature type="compositionally biased region" description="Polar residues" evidence="1">
    <location>
        <begin position="213"/>
        <end position="222"/>
    </location>
</feature>
<feature type="compositionally biased region" description="Polar residues" evidence="1">
    <location>
        <begin position="232"/>
        <end position="243"/>
    </location>
</feature>
<accession>A0AAD8VMS9</accession>
<feature type="region of interest" description="Disordered" evidence="1">
    <location>
        <begin position="190"/>
        <end position="316"/>
    </location>
</feature>
<evidence type="ECO:0000313" key="3">
    <source>
        <dbReference type="Proteomes" id="UP001231189"/>
    </source>
</evidence>
<evidence type="ECO:0000313" key="2">
    <source>
        <dbReference type="EMBL" id="KAK1610218.1"/>
    </source>
</evidence>
<keyword evidence="3" id="KW-1185">Reference proteome</keyword>
<organism evidence="2 3">
    <name type="scientific">Lolium multiflorum</name>
    <name type="common">Italian ryegrass</name>
    <name type="synonym">Lolium perenne subsp. multiflorum</name>
    <dbReference type="NCBI Taxonomy" id="4521"/>
    <lineage>
        <taxon>Eukaryota</taxon>
        <taxon>Viridiplantae</taxon>
        <taxon>Streptophyta</taxon>
        <taxon>Embryophyta</taxon>
        <taxon>Tracheophyta</taxon>
        <taxon>Spermatophyta</taxon>
        <taxon>Magnoliopsida</taxon>
        <taxon>Liliopsida</taxon>
        <taxon>Poales</taxon>
        <taxon>Poaceae</taxon>
        <taxon>BOP clade</taxon>
        <taxon>Pooideae</taxon>
        <taxon>Poodae</taxon>
        <taxon>Poeae</taxon>
        <taxon>Poeae Chloroplast Group 2 (Poeae type)</taxon>
        <taxon>Loliodinae</taxon>
        <taxon>Loliinae</taxon>
        <taxon>Lolium</taxon>
    </lineage>
</organism>
<comment type="caution">
    <text evidence="2">The sequence shown here is derived from an EMBL/GenBank/DDBJ whole genome shotgun (WGS) entry which is preliminary data.</text>
</comment>
<feature type="region of interest" description="Disordered" evidence="1">
    <location>
        <begin position="140"/>
        <end position="162"/>
    </location>
</feature>
<evidence type="ECO:0008006" key="4">
    <source>
        <dbReference type="Google" id="ProtNLM"/>
    </source>
</evidence>
<dbReference type="EMBL" id="JAUUTY010000007">
    <property type="protein sequence ID" value="KAK1610218.1"/>
    <property type="molecule type" value="Genomic_DNA"/>
</dbReference>
<name>A0AAD8VMS9_LOLMU</name>
<feature type="compositionally biased region" description="Basic residues" evidence="1">
    <location>
        <begin position="288"/>
        <end position="298"/>
    </location>
</feature>
<dbReference type="Proteomes" id="UP001231189">
    <property type="component" value="Unassembled WGS sequence"/>
</dbReference>
<reference evidence="2" key="1">
    <citation type="submission" date="2023-07" db="EMBL/GenBank/DDBJ databases">
        <title>A chromosome-level genome assembly of Lolium multiflorum.</title>
        <authorList>
            <person name="Chen Y."/>
            <person name="Copetti D."/>
            <person name="Kolliker R."/>
            <person name="Studer B."/>
        </authorList>
    </citation>
    <scope>NUCLEOTIDE SEQUENCE</scope>
    <source>
        <strain evidence="2">02402/16</strain>
        <tissue evidence="2">Leaf</tissue>
    </source>
</reference>
<sequence length="327" mass="36530">MSKGLFMNILHGVREFDPYFKLKVDAVGVLGFSSIQKCTAAMRMLAYGAPADTQDDYLRMSESTAIECMYKFCRAVEACRKDVERAFGVLQAQFAIVRYPALSWSHDQMWEVMQACVIMHNMIIEDDRKNHCHWRDSEVYPGKRKKEDDKKAKHACKGPRHLAKKTLEKTRNAIKSSIALFLQIQLRRRSAAASPGNKPLGDEAEENTDGRSKQQQSGSPTAVESDAKTGTAYETSEMSSTEKPSPPAHKSRAHATTMGHEKSREGSSSDEYSISRKKEGARTELHLRPPRHHGRSGRKATPQPTSMPLSATMAGQGSREAAFFFVC</sequence>
<dbReference type="InterPro" id="IPR006912">
    <property type="entry name" value="Harbinger_derived_prot"/>
</dbReference>
<protein>
    <recommendedName>
        <fullName evidence="4">DDE Tnp4 domain-containing protein</fullName>
    </recommendedName>
</protein>
<dbReference type="PANTHER" id="PTHR47150:SF7">
    <property type="entry name" value="NUCLEASE"/>
    <property type="match status" value="1"/>
</dbReference>
<dbReference type="PANTHER" id="PTHR47150">
    <property type="entry name" value="OS12G0169200 PROTEIN"/>
    <property type="match status" value="1"/>
</dbReference>
<dbReference type="Pfam" id="PF04827">
    <property type="entry name" value="Plant_tran"/>
    <property type="match status" value="1"/>
</dbReference>
<dbReference type="AlphaFoldDB" id="A0AAD8VMS9"/>
<feature type="compositionally biased region" description="Polar residues" evidence="1">
    <location>
        <begin position="302"/>
        <end position="315"/>
    </location>
</feature>
<feature type="compositionally biased region" description="Basic and acidic residues" evidence="1">
    <location>
        <begin position="259"/>
        <end position="287"/>
    </location>
</feature>